<reference evidence="1" key="2">
    <citation type="submission" date="2020-06" db="EMBL/GenBank/DDBJ databases">
        <authorList>
            <person name="Sheffer M."/>
        </authorList>
    </citation>
    <scope>NUCLEOTIDE SEQUENCE</scope>
</reference>
<gene>
    <name evidence="1" type="ORF">HNY73_016521</name>
</gene>
<dbReference type="AlphaFoldDB" id="A0A8T0EIT0"/>
<evidence type="ECO:0000313" key="2">
    <source>
        <dbReference type="Proteomes" id="UP000807504"/>
    </source>
</evidence>
<keyword evidence="2" id="KW-1185">Reference proteome</keyword>
<dbReference type="EMBL" id="JABXBU010002227">
    <property type="protein sequence ID" value="KAF8773913.1"/>
    <property type="molecule type" value="Genomic_DNA"/>
</dbReference>
<evidence type="ECO:0000313" key="1">
    <source>
        <dbReference type="EMBL" id="KAF8773913.1"/>
    </source>
</evidence>
<dbReference type="Proteomes" id="UP000807504">
    <property type="component" value="Unassembled WGS sequence"/>
</dbReference>
<organism evidence="1 2">
    <name type="scientific">Argiope bruennichi</name>
    <name type="common">Wasp spider</name>
    <name type="synonym">Aranea bruennichi</name>
    <dbReference type="NCBI Taxonomy" id="94029"/>
    <lineage>
        <taxon>Eukaryota</taxon>
        <taxon>Metazoa</taxon>
        <taxon>Ecdysozoa</taxon>
        <taxon>Arthropoda</taxon>
        <taxon>Chelicerata</taxon>
        <taxon>Arachnida</taxon>
        <taxon>Araneae</taxon>
        <taxon>Araneomorphae</taxon>
        <taxon>Entelegynae</taxon>
        <taxon>Araneoidea</taxon>
        <taxon>Araneidae</taxon>
        <taxon>Argiope</taxon>
    </lineage>
</organism>
<sequence length="133" mass="15091">MSLTALNRQRGPFKTKINKTETFIKEFQPSDYSKKDTVQLSAKLTSVNDILRGLNQINCELCALPDDVNLKDALEVTLELENFAEEMKGSTSKIPVSEGFEVVELLEFLNSLQDLCETWAERLKVTYSIEVEL</sequence>
<comment type="caution">
    <text evidence="1">The sequence shown here is derived from an EMBL/GenBank/DDBJ whole genome shotgun (WGS) entry which is preliminary data.</text>
</comment>
<proteinExistence type="predicted"/>
<reference evidence="1" key="1">
    <citation type="journal article" date="2020" name="bioRxiv">
        <title>Chromosome-level reference genome of the European wasp spider Argiope bruennichi: a resource for studies on range expansion and evolutionary adaptation.</title>
        <authorList>
            <person name="Sheffer M.M."/>
            <person name="Hoppe A."/>
            <person name="Krehenwinkel H."/>
            <person name="Uhl G."/>
            <person name="Kuss A.W."/>
            <person name="Jensen L."/>
            <person name="Jensen C."/>
            <person name="Gillespie R.G."/>
            <person name="Hoff K.J."/>
            <person name="Prost S."/>
        </authorList>
    </citation>
    <scope>NUCLEOTIDE SEQUENCE</scope>
</reference>
<name>A0A8T0EIT0_ARGBR</name>
<protein>
    <submittedName>
        <fullName evidence="1">Uncharacterized protein</fullName>
    </submittedName>
</protein>
<accession>A0A8T0EIT0</accession>